<keyword evidence="2" id="KW-1185">Reference proteome</keyword>
<dbReference type="Proteomes" id="UP000254771">
    <property type="component" value="Unassembled WGS sequence"/>
</dbReference>
<dbReference type="Pfam" id="PF11225">
    <property type="entry name" value="DUF3024"/>
    <property type="match status" value="1"/>
</dbReference>
<dbReference type="AlphaFoldDB" id="A0A370DRR5"/>
<dbReference type="EMBL" id="QFXE01000008">
    <property type="protein sequence ID" value="RDH86841.1"/>
    <property type="molecule type" value="Genomic_DNA"/>
</dbReference>
<evidence type="ECO:0008006" key="3">
    <source>
        <dbReference type="Google" id="ProtNLM"/>
    </source>
</evidence>
<evidence type="ECO:0000313" key="1">
    <source>
        <dbReference type="EMBL" id="RDH86841.1"/>
    </source>
</evidence>
<organism evidence="1 2">
    <name type="scientific">endosymbiont of Escarpia spicata</name>
    <dbReference type="NCBI Taxonomy" id="2200908"/>
    <lineage>
        <taxon>Bacteria</taxon>
        <taxon>Pseudomonadati</taxon>
        <taxon>Pseudomonadota</taxon>
        <taxon>Gammaproteobacteria</taxon>
        <taxon>sulfur-oxidizing symbionts</taxon>
    </lineage>
</organism>
<proteinExistence type="predicted"/>
<evidence type="ECO:0000313" key="2">
    <source>
        <dbReference type="Proteomes" id="UP000254771"/>
    </source>
</evidence>
<comment type="caution">
    <text evidence="1">The sequence shown here is derived from an EMBL/GenBank/DDBJ whole genome shotgun (WGS) entry which is preliminary data.</text>
</comment>
<dbReference type="InterPro" id="IPR021388">
    <property type="entry name" value="DUF3024"/>
</dbReference>
<protein>
    <recommendedName>
        <fullName evidence="3">DUF3024 domain-containing protein</fullName>
    </recommendedName>
</protein>
<name>A0A370DRR5_9GAMM</name>
<gene>
    <name evidence="1" type="ORF">DIZ78_08115</name>
</gene>
<accession>A0A370DRR5</accession>
<sequence>MALSEFENKKYEKAVKAFIAKNRPPAHIRKELDLSYRLKGQSVEIFETRPRRDNPKEIMESPVAKATYVKTQGIWKIYWQRADLKWHSYQPYPEAKTIEEFLDVVETDSNACFFG</sequence>
<reference evidence="1 2" key="1">
    <citation type="journal article" date="2018" name="ISME J.">
        <title>Endosymbiont genomes yield clues of tubeworm success.</title>
        <authorList>
            <person name="Li Y."/>
            <person name="Liles M.R."/>
            <person name="Halanych K.M."/>
        </authorList>
    </citation>
    <scope>NUCLEOTIDE SEQUENCE [LARGE SCALE GENOMIC DNA]</scope>
    <source>
        <strain evidence="1">A1462</strain>
    </source>
</reference>